<protein>
    <recommendedName>
        <fullName evidence="1">Integrase catalytic domain-containing protein</fullName>
    </recommendedName>
</protein>
<reference evidence="2" key="1">
    <citation type="submission" date="2021-02" db="EMBL/GenBank/DDBJ databases">
        <authorList>
            <person name="Nowell W R."/>
        </authorList>
    </citation>
    <scope>NUCLEOTIDE SEQUENCE</scope>
</reference>
<name>A0A8S2E0V5_9BILA</name>
<dbReference type="InterPro" id="IPR012337">
    <property type="entry name" value="RNaseH-like_sf"/>
</dbReference>
<dbReference type="InterPro" id="IPR050927">
    <property type="entry name" value="TRPM"/>
</dbReference>
<dbReference type="AlphaFoldDB" id="A0A8S2E0V5"/>
<dbReference type="SUPFAM" id="SSF53098">
    <property type="entry name" value="Ribonuclease H-like"/>
    <property type="match status" value="1"/>
</dbReference>
<dbReference type="PANTHER" id="PTHR13800">
    <property type="entry name" value="TRANSIENT RECEPTOR POTENTIAL CATION CHANNEL, SUBFAMILY M, MEMBER 6"/>
    <property type="match status" value="1"/>
</dbReference>
<gene>
    <name evidence="2" type="ORF">OVA965_LOCUS18831</name>
    <name evidence="3" type="ORF">TMI583_LOCUS18843</name>
</gene>
<evidence type="ECO:0000259" key="1">
    <source>
        <dbReference type="PROSITE" id="PS50994"/>
    </source>
</evidence>
<organism evidence="2 4">
    <name type="scientific">Didymodactylos carnosus</name>
    <dbReference type="NCBI Taxonomy" id="1234261"/>
    <lineage>
        <taxon>Eukaryota</taxon>
        <taxon>Metazoa</taxon>
        <taxon>Spiralia</taxon>
        <taxon>Gnathifera</taxon>
        <taxon>Rotifera</taxon>
        <taxon>Eurotatoria</taxon>
        <taxon>Bdelloidea</taxon>
        <taxon>Philodinida</taxon>
        <taxon>Philodinidae</taxon>
        <taxon>Didymodactylos</taxon>
    </lineage>
</organism>
<sequence length="285" mass="33567">MLAFIDSKHVFSTPHHPQINGQTERFNATFATQLSKYCDEEKSNWDLYLPSIVYAYNRAQHRSTGFKTEIFSDTIKRIQSESKQLWRYQRFLLYQEYSKKTVLPPPLNTICYLFRTLRFVYRLCCPDKETFGSESNSNRHIAETGCLSCCKTVAFIAPLNTRPQNPTDNRINRMYTAISIDSARMNDYVETYQMRHEKEIAEEYWKKIIMSDEKKQKRSEKGHTKVENEVSKKMEAIIKGVVNDQYKKLLEDKCDAQFIQRRPSVSNDELTENMITARTRERATT</sequence>
<dbReference type="Proteomes" id="UP000682733">
    <property type="component" value="Unassembled WGS sequence"/>
</dbReference>
<comment type="caution">
    <text evidence="2">The sequence shown here is derived from an EMBL/GenBank/DDBJ whole genome shotgun (WGS) entry which is preliminary data.</text>
</comment>
<proteinExistence type="predicted"/>
<evidence type="ECO:0000313" key="4">
    <source>
        <dbReference type="Proteomes" id="UP000677228"/>
    </source>
</evidence>
<accession>A0A8S2E0V5</accession>
<dbReference type="InterPro" id="IPR036397">
    <property type="entry name" value="RNaseH_sf"/>
</dbReference>
<dbReference type="InterPro" id="IPR001584">
    <property type="entry name" value="Integrase_cat-core"/>
</dbReference>
<dbReference type="PROSITE" id="PS50994">
    <property type="entry name" value="INTEGRASE"/>
    <property type="match status" value="1"/>
</dbReference>
<dbReference type="Proteomes" id="UP000677228">
    <property type="component" value="Unassembled WGS sequence"/>
</dbReference>
<dbReference type="GO" id="GO:0005261">
    <property type="term" value="F:monoatomic cation channel activity"/>
    <property type="evidence" value="ECO:0007669"/>
    <property type="project" value="TreeGrafter"/>
</dbReference>
<dbReference type="GO" id="GO:0005886">
    <property type="term" value="C:plasma membrane"/>
    <property type="evidence" value="ECO:0007669"/>
    <property type="project" value="TreeGrafter"/>
</dbReference>
<evidence type="ECO:0000313" key="2">
    <source>
        <dbReference type="EMBL" id="CAF1091358.1"/>
    </source>
</evidence>
<dbReference type="EMBL" id="CAJNOK010009493">
    <property type="protein sequence ID" value="CAF1091358.1"/>
    <property type="molecule type" value="Genomic_DNA"/>
</dbReference>
<dbReference type="EMBL" id="CAJOBA010009510">
    <property type="protein sequence ID" value="CAF3852914.1"/>
    <property type="molecule type" value="Genomic_DNA"/>
</dbReference>
<dbReference type="Gene3D" id="3.30.420.10">
    <property type="entry name" value="Ribonuclease H-like superfamily/Ribonuclease H"/>
    <property type="match status" value="1"/>
</dbReference>
<dbReference type="GO" id="GO:0015074">
    <property type="term" value="P:DNA integration"/>
    <property type="evidence" value="ECO:0007669"/>
    <property type="project" value="InterPro"/>
</dbReference>
<evidence type="ECO:0000313" key="3">
    <source>
        <dbReference type="EMBL" id="CAF3852914.1"/>
    </source>
</evidence>
<dbReference type="GO" id="GO:0003676">
    <property type="term" value="F:nucleic acid binding"/>
    <property type="evidence" value="ECO:0007669"/>
    <property type="project" value="InterPro"/>
</dbReference>
<dbReference type="PANTHER" id="PTHR13800:SF1">
    <property type="entry name" value="TRANSIENT RECEPTOR POTENTIAL CATION CHANNEL TRPM"/>
    <property type="match status" value="1"/>
</dbReference>
<feature type="domain" description="Integrase catalytic" evidence="1">
    <location>
        <begin position="1"/>
        <end position="76"/>
    </location>
</feature>
<dbReference type="GO" id="GO:0030001">
    <property type="term" value="P:metal ion transport"/>
    <property type="evidence" value="ECO:0007669"/>
    <property type="project" value="TreeGrafter"/>
</dbReference>